<organism evidence="1 2">
    <name type="scientific">Ascobolus immersus RN42</name>
    <dbReference type="NCBI Taxonomy" id="1160509"/>
    <lineage>
        <taxon>Eukaryota</taxon>
        <taxon>Fungi</taxon>
        <taxon>Dikarya</taxon>
        <taxon>Ascomycota</taxon>
        <taxon>Pezizomycotina</taxon>
        <taxon>Pezizomycetes</taxon>
        <taxon>Pezizales</taxon>
        <taxon>Ascobolaceae</taxon>
        <taxon>Ascobolus</taxon>
    </lineage>
</organism>
<sequence>MLFLLSAIATPEELSLFSMEICRQSLQETSGHFLNKEEFDLFRSIFNCPSSHGLSSIIQQLQPTPLAPSNTLLHEMPTSLANAIGTSSAATANTCVLHTLESNGDDWEDVTISKLCVLRAVEPNGTMMAADAINRQIIKMPATARTYLEKYISNICVRKDKIFAISWIQYRAEDLSEDSDDDEEEIQKVSFVLVAVKDHYFKSGK</sequence>
<dbReference type="EMBL" id="ML119763">
    <property type="protein sequence ID" value="RPA75451.1"/>
    <property type="molecule type" value="Genomic_DNA"/>
</dbReference>
<dbReference type="AlphaFoldDB" id="A0A3N4HTY1"/>
<proteinExistence type="predicted"/>
<evidence type="ECO:0000313" key="1">
    <source>
        <dbReference type="EMBL" id="RPA75451.1"/>
    </source>
</evidence>
<dbReference type="Proteomes" id="UP000275078">
    <property type="component" value="Unassembled WGS sequence"/>
</dbReference>
<protein>
    <submittedName>
        <fullName evidence="1">Uncharacterized protein</fullName>
    </submittedName>
</protein>
<gene>
    <name evidence="1" type="ORF">BJ508DRAFT_418118</name>
</gene>
<keyword evidence="2" id="KW-1185">Reference proteome</keyword>
<accession>A0A3N4HTY1</accession>
<name>A0A3N4HTY1_ASCIM</name>
<reference evidence="1 2" key="1">
    <citation type="journal article" date="2018" name="Nat. Ecol. Evol.">
        <title>Pezizomycetes genomes reveal the molecular basis of ectomycorrhizal truffle lifestyle.</title>
        <authorList>
            <person name="Murat C."/>
            <person name="Payen T."/>
            <person name="Noel B."/>
            <person name="Kuo A."/>
            <person name="Morin E."/>
            <person name="Chen J."/>
            <person name="Kohler A."/>
            <person name="Krizsan K."/>
            <person name="Balestrini R."/>
            <person name="Da Silva C."/>
            <person name="Montanini B."/>
            <person name="Hainaut M."/>
            <person name="Levati E."/>
            <person name="Barry K.W."/>
            <person name="Belfiori B."/>
            <person name="Cichocki N."/>
            <person name="Clum A."/>
            <person name="Dockter R.B."/>
            <person name="Fauchery L."/>
            <person name="Guy J."/>
            <person name="Iotti M."/>
            <person name="Le Tacon F."/>
            <person name="Lindquist E.A."/>
            <person name="Lipzen A."/>
            <person name="Malagnac F."/>
            <person name="Mello A."/>
            <person name="Molinier V."/>
            <person name="Miyauchi S."/>
            <person name="Poulain J."/>
            <person name="Riccioni C."/>
            <person name="Rubini A."/>
            <person name="Sitrit Y."/>
            <person name="Splivallo R."/>
            <person name="Traeger S."/>
            <person name="Wang M."/>
            <person name="Zifcakova L."/>
            <person name="Wipf D."/>
            <person name="Zambonelli A."/>
            <person name="Paolocci F."/>
            <person name="Nowrousian M."/>
            <person name="Ottonello S."/>
            <person name="Baldrian P."/>
            <person name="Spatafora J.W."/>
            <person name="Henrissat B."/>
            <person name="Nagy L.G."/>
            <person name="Aury J.M."/>
            <person name="Wincker P."/>
            <person name="Grigoriev I.V."/>
            <person name="Bonfante P."/>
            <person name="Martin F.M."/>
        </authorList>
    </citation>
    <scope>NUCLEOTIDE SEQUENCE [LARGE SCALE GENOMIC DNA]</scope>
    <source>
        <strain evidence="1 2">RN42</strain>
    </source>
</reference>
<evidence type="ECO:0000313" key="2">
    <source>
        <dbReference type="Proteomes" id="UP000275078"/>
    </source>
</evidence>